<evidence type="ECO:0000256" key="5">
    <source>
        <dbReference type="ARBA" id="ARBA00022692"/>
    </source>
</evidence>
<dbReference type="AlphaFoldDB" id="A0A016VTH1"/>
<dbReference type="Proteomes" id="UP000024635">
    <property type="component" value="Unassembled WGS sequence"/>
</dbReference>
<evidence type="ECO:0000256" key="9">
    <source>
        <dbReference type="ARBA" id="ARBA00023136"/>
    </source>
</evidence>
<feature type="transmembrane region" description="Helical" evidence="10">
    <location>
        <begin position="15"/>
        <end position="36"/>
    </location>
</feature>
<keyword evidence="5 10" id="KW-0812">Transmembrane</keyword>
<proteinExistence type="inferred from homology"/>
<evidence type="ECO:0000313" key="11">
    <source>
        <dbReference type="EMBL" id="EYC30894.1"/>
    </source>
</evidence>
<keyword evidence="3 10" id="KW-0328">Glycosyltransferase</keyword>
<dbReference type="GO" id="GO:0006493">
    <property type="term" value="P:protein O-linked glycosylation"/>
    <property type="evidence" value="ECO:0007669"/>
    <property type="project" value="TreeGrafter"/>
</dbReference>
<evidence type="ECO:0000256" key="6">
    <source>
        <dbReference type="ARBA" id="ARBA00022968"/>
    </source>
</evidence>
<sequence>MLRLPIPRVSLSSSIKHLVLFTIVSVALVNIYHIVFSHERPLQKQRISDLEEVNSAVNQRFSEGKLFADERLRPSKYLIVPSSNGCRKLNMTVIVVSKVDDFDARDRWRTEYAWRSSREMHGFKLVFPVGTTSNSTVLPRLEREAMKHGDILQGDYEDTYRNLTLKHLSVLRYVSAVCSPLKAVVKMDVDVNWNLVATSLYIKSFPRNKCLVSCFRVIGKPYREDADVWTKWFVTREEYPYDSYPPFCLGMAYIATECAIANMLDAATQVKFFWIDDVFTTGILRERSNTTLMDNSLYYLPYDYMTESRRSYWEDVLFHLDSIPVDLSWNRIV</sequence>
<evidence type="ECO:0000256" key="4">
    <source>
        <dbReference type="ARBA" id="ARBA00022679"/>
    </source>
</evidence>
<keyword evidence="8 10" id="KW-0333">Golgi apparatus</keyword>
<protein>
    <recommendedName>
        <fullName evidence="10">Hexosyltransferase</fullName>
        <ecNumber evidence="10">2.4.1.-</ecNumber>
    </recommendedName>
</protein>
<comment type="similarity">
    <text evidence="2 10">Belongs to the glycosyltransferase 31 family.</text>
</comment>
<dbReference type="InterPro" id="IPR002659">
    <property type="entry name" value="Glyco_trans_31"/>
</dbReference>
<dbReference type="PANTHER" id="PTHR11214:SF378">
    <property type="entry name" value="BETA-1,3-GALACTOSYLTRANSFERASE 4"/>
    <property type="match status" value="1"/>
</dbReference>
<evidence type="ECO:0000256" key="10">
    <source>
        <dbReference type="RuleBase" id="RU363063"/>
    </source>
</evidence>
<comment type="caution">
    <text evidence="11">The sequence shown here is derived from an EMBL/GenBank/DDBJ whole genome shotgun (WGS) entry which is preliminary data.</text>
</comment>
<dbReference type="Pfam" id="PF01762">
    <property type="entry name" value="Galactosyl_T"/>
    <property type="match status" value="1"/>
</dbReference>
<dbReference type="GO" id="GO:0016758">
    <property type="term" value="F:hexosyltransferase activity"/>
    <property type="evidence" value="ECO:0007669"/>
    <property type="project" value="InterPro"/>
</dbReference>
<keyword evidence="9 10" id="KW-0472">Membrane</keyword>
<dbReference type="STRING" id="53326.A0A016VTH1"/>
<evidence type="ECO:0000256" key="8">
    <source>
        <dbReference type="ARBA" id="ARBA00023034"/>
    </source>
</evidence>
<dbReference type="EC" id="2.4.1.-" evidence="10"/>
<name>A0A016VTH1_9BILA</name>
<keyword evidence="7 10" id="KW-1133">Transmembrane helix</keyword>
<accession>A0A016VTH1</accession>
<keyword evidence="12" id="KW-1185">Reference proteome</keyword>
<dbReference type="EMBL" id="JARK01001340">
    <property type="protein sequence ID" value="EYC30894.1"/>
    <property type="molecule type" value="Genomic_DNA"/>
</dbReference>
<organism evidence="11 12">
    <name type="scientific">Ancylostoma ceylanicum</name>
    <dbReference type="NCBI Taxonomy" id="53326"/>
    <lineage>
        <taxon>Eukaryota</taxon>
        <taxon>Metazoa</taxon>
        <taxon>Ecdysozoa</taxon>
        <taxon>Nematoda</taxon>
        <taxon>Chromadorea</taxon>
        <taxon>Rhabditida</taxon>
        <taxon>Rhabditina</taxon>
        <taxon>Rhabditomorpha</taxon>
        <taxon>Strongyloidea</taxon>
        <taxon>Ancylostomatidae</taxon>
        <taxon>Ancylostomatinae</taxon>
        <taxon>Ancylostoma</taxon>
    </lineage>
</organism>
<dbReference type="PANTHER" id="PTHR11214">
    <property type="entry name" value="BETA-1,3-N-ACETYLGLUCOSAMINYLTRANSFERASE"/>
    <property type="match status" value="1"/>
</dbReference>
<gene>
    <name evidence="11" type="primary">Acey_s0004.g1835</name>
    <name evidence="11" type="ORF">Y032_0004g1835</name>
</gene>
<comment type="subcellular location">
    <subcellularLocation>
        <location evidence="1 10">Golgi apparatus membrane</location>
        <topology evidence="1 10">Single-pass type II membrane protein</topology>
    </subcellularLocation>
</comment>
<dbReference type="GO" id="GO:0000139">
    <property type="term" value="C:Golgi membrane"/>
    <property type="evidence" value="ECO:0007669"/>
    <property type="project" value="UniProtKB-SubCell"/>
</dbReference>
<dbReference type="OrthoDB" id="6086505at2759"/>
<evidence type="ECO:0000256" key="1">
    <source>
        <dbReference type="ARBA" id="ARBA00004323"/>
    </source>
</evidence>
<keyword evidence="6 10" id="KW-0735">Signal-anchor</keyword>
<evidence type="ECO:0000256" key="3">
    <source>
        <dbReference type="ARBA" id="ARBA00022676"/>
    </source>
</evidence>
<evidence type="ECO:0000256" key="2">
    <source>
        <dbReference type="ARBA" id="ARBA00008661"/>
    </source>
</evidence>
<keyword evidence="4" id="KW-0808">Transferase</keyword>
<evidence type="ECO:0000313" key="12">
    <source>
        <dbReference type="Proteomes" id="UP000024635"/>
    </source>
</evidence>
<reference evidence="12" key="1">
    <citation type="journal article" date="2015" name="Nat. Genet.">
        <title>The genome and transcriptome of the zoonotic hookworm Ancylostoma ceylanicum identify infection-specific gene families.</title>
        <authorList>
            <person name="Schwarz E.M."/>
            <person name="Hu Y."/>
            <person name="Antoshechkin I."/>
            <person name="Miller M.M."/>
            <person name="Sternberg P.W."/>
            <person name="Aroian R.V."/>
        </authorList>
    </citation>
    <scope>NUCLEOTIDE SEQUENCE</scope>
    <source>
        <strain evidence="12">HY135</strain>
    </source>
</reference>
<evidence type="ECO:0000256" key="7">
    <source>
        <dbReference type="ARBA" id="ARBA00022989"/>
    </source>
</evidence>